<evidence type="ECO:0000256" key="6">
    <source>
        <dbReference type="HAMAP-Rule" id="MF_01915"/>
    </source>
</evidence>
<dbReference type="Proteomes" id="UP000315167">
    <property type="component" value="Unassembled WGS sequence"/>
</dbReference>
<proteinExistence type="inferred from homology"/>
<dbReference type="PANTHER" id="PTHR37481">
    <property type="entry name" value="LIPOPOLYSACCHARIDE EXPORT SYSTEM PROTEIN LPTC"/>
    <property type="match status" value="1"/>
</dbReference>
<evidence type="ECO:0000313" key="8">
    <source>
        <dbReference type="Proteomes" id="UP000315167"/>
    </source>
</evidence>
<accession>A0A562KY69</accession>
<comment type="similarity">
    <text evidence="6">Belongs to the LptC family.</text>
</comment>
<dbReference type="OrthoDB" id="5973594at2"/>
<dbReference type="AlphaFoldDB" id="A0A562KY69"/>
<gene>
    <name evidence="6" type="primary">lptC</name>
    <name evidence="7" type="ORF">IP90_02869</name>
</gene>
<dbReference type="HAMAP" id="MF_01915">
    <property type="entry name" value="LPS_assembly_LptC"/>
    <property type="match status" value="1"/>
</dbReference>
<reference evidence="7 8" key="1">
    <citation type="journal article" date="2015" name="Stand. Genomic Sci.">
        <title>Genomic Encyclopedia of Bacterial and Archaeal Type Strains, Phase III: the genomes of soil and plant-associated and newly described type strains.</title>
        <authorList>
            <person name="Whitman W.B."/>
            <person name="Woyke T."/>
            <person name="Klenk H.P."/>
            <person name="Zhou Y."/>
            <person name="Lilburn T.G."/>
            <person name="Beck B.J."/>
            <person name="De Vos P."/>
            <person name="Vandamme P."/>
            <person name="Eisen J.A."/>
            <person name="Garrity G."/>
            <person name="Hugenholtz P."/>
            <person name="Kyrpides N.C."/>
        </authorList>
    </citation>
    <scope>NUCLEOTIDE SEQUENCE [LARGE SCALE GENOMIC DNA]</scope>
    <source>
        <strain evidence="7 8">CGMCC 1.10821</strain>
    </source>
</reference>
<comment type="subunit">
    <text evidence="6">Component of the lipopolysaccharide transport and assembly complex. Interacts with LptA and the LptBFG transporter complex.</text>
</comment>
<dbReference type="NCBIfam" id="TIGR04409">
    <property type="entry name" value="LptC_YrbK"/>
    <property type="match status" value="1"/>
</dbReference>
<dbReference type="GO" id="GO:0005886">
    <property type="term" value="C:plasma membrane"/>
    <property type="evidence" value="ECO:0007669"/>
    <property type="project" value="UniProtKB-SubCell"/>
</dbReference>
<evidence type="ECO:0000256" key="3">
    <source>
        <dbReference type="ARBA" id="ARBA00022692"/>
    </source>
</evidence>
<evidence type="ECO:0000313" key="7">
    <source>
        <dbReference type="EMBL" id="TWI00323.1"/>
    </source>
</evidence>
<protein>
    <recommendedName>
        <fullName evidence="6">Lipopolysaccharide export system protein LptC</fullName>
    </recommendedName>
</protein>
<dbReference type="PANTHER" id="PTHR37481:SF1">
    <property type="entry name" value="LIPOPOLYSACCHARIDE EXPORT SYSTEM PROTEIN LPTC"/>
    <property type="match status" value="1"/>
</dbReference>
<evidence type="ECO:0000256" key="2">
    <source>
        <dbReference type="ARBA" id="ARBA00022519"/>
    </source>
</evidence>
<comment type="subcellular location">
    <subcellularLocation>
        <location evidence="6">Cell inner membrane</location>
        <topology evidence="6">Single-pass membrane protein</topology>
    </subcellularLocation>
</comment>
<dbReference type="GO" id="GO:0015221">
    <property type="term" value="F:lipopolysaccharide transmembrane transporter activity"/>
    <property type="evidence" value="ECO:0007669"/>
    <property type="project" value="InterPro"/>
</dbReference>
<dbReference type="GO" id="GO:0017089">
    <property type="term" value="F:glycolipid transfer activity"/>
    <property type="evidence" value="ECO:0007669"/>
    <property type="project" value="TreeGrafter"/>
</dbReference>
<dbReference type="Pfam" id="PF06835">
    <property type="entry name" value="LptC"/>
    <property type="match status" value="1"/>
</dbReference>
<evidence type="ECO:0000256" key="4">
    <source>
        <dbReference type="ARBA" id="ARBA00022989"/>
    </source>
</evidence>
<keyword evidence="1 6" id="KW-1003">Cell membrane</keyword>
<keyword evidence="5 6" id="KW-0472">Membrane</keyword>
<dbReference type="InterPro" id="IPR052363">
    <property type="entry name" value="LPS_export_LptC"/>
</dbReference>
<dbReference type="Gene3D" id="2.60.450.10">
    <property type="entry name" value="Lipopolysaccharide (LPS) transport protein A like domain"/>
    <property type="match status" value="1"/>
</dbReference>
<evidence type="ECO:0000256" key="1">
    <source>
        <dbReference type="ARBA" id="ARBA00022475"/>
    </source>
</evidence>
<evidence type="ECO:0000256" key="5">
    <source>
        <dbReference type="ARBA" id="ARBA00023136"/>
    </source>
</evidence>
<keyword evidence="3 6" id="KW-0812">Transmembrane</keyword>
<dbReference type="InterPro" id="IPR010664">
    <property type="entry name" value="LipoPS_assembly_LptC-rel"/>
</dbReference>
<sequence length="187" mass="21234">MSWRIILGLVLLAAAIATGWSLWTHRDQRRPSDERSDRPDYVLKDFEVVALNKQGTEAFTLRAPLLNRRPDDQTMTLTTPLFFFPDKQGGHWQARSQTAWVSAKADEVRLKGDVRVDSPDNAPQPVKMTTSQLNVFPDKSLARTPELVTITRPGFILQGRGFETDLKTKQYQFNSQVRSTYDPSTSP</sequence>
<organism evidence="7 8">
    <name type="scientific">Luteimonas cucumeris</name>
    <dbReference type="NCBI Taxonomy" id="985012"/>
    <lineage>
        <taxon>Bacteria</taxon>
        <taxon>Pseudomonadati</taxon>
        <taxon>Pseudomonadota</taxon>
        <taxon>Gammaproteobacteria</taxon>
        <taxon>Lysobacterales</taxon>
        <taxon>Lysobacteraceae</taxon>
        <taxon>Luteimonas</taxon>
    </lineage>
</organism>
<comment type="caution">
    <text evidence="7">The sequence shown here is derived from an EMBL/GenBank/DDBJ whole genome shotgun (WGS) entry which is preliminary data.</text>
</comment>
<comment type="function">
    <text evidence="6">Involved in the assembly of lipopolysaccharide (LPS). Required for the translocation of LPS from the inner membrane to the outer membrane. Facilitates the transfer of LPS from the inner membrane to the periplasmic protein LptA. Could be a docking site for LptA.</text>
</comment>
<dbReference type="GO" id="GO:0030288">
    <property type="term" value="C:outer membrane-bounded periplasmic space"/>
    <property type="evidence" value="ECO:0007669"/>
    <property type="project" value="TreeGrafter"/>
</dbReference>
<dbReference type="RefSeq" id="WP_144900352.1">
    <property type="nucleotide sequence ID" value="NZ_VLKN01000007.1"/>
</dbReference>
<keyword evidence="4 6" id="KW-1133">Transmembrane helix</keyword>
<dbReference type="GO" id="GO:0043165">
    <property type="term" value="P:Gram-negative-bacterium-type cell outer membrane assembly"/>
    <property type="evidence" value="ECO:0007669"/>
    <property type="project" value="UniProtKB-UniRule"/>
</dbReference>
<name>A0A562KY69_9GAMM</name>
<dbReference type="EMBL" id="VLKN01000007">
    <property type="protein sequence ID" value="TWI00323.1"/>
    <property type="molecule type" value="Genomic_DNA"/>
</dbReference>
<keyword evidence="2 6" id="KW-0997">Cell inner membrane</keyword>
<keyword evidence="8" id="KW-1185">Reference proteome</keyword>
<dbReference type="InterPro" id="IPR026265">
    <property type="entry name" value="LptC"/>
</dbReference>